<dbReference type="STRING" id="887898.HMPREF0551_0026"/>
<dbReference type="GO" id="GO:0009229">
    <property type="term" value="P:thiamine diphosphate biosynthetic process"/>
    <property type="evidence" value="ECO:0007669"/>
    <property type="project" value="UniProtKB-UniRule"/>
</dbReference>
<dbReference type="eggNOG" id="COG0611">
    <property type="taxonomic scope" value="Bacteria"/>
</dbReference>
<dbReference type="NCBIfam" id="TIGR01379">
    <property type="entry name" value="thiL"/>
    <property type="match status" value="1"/>
</dbReference>
<dbReference type="GO" id="GO:0005524">
    <property type="term" value="F:ATP binding"/>
    <property type="evidence" value="ECO:0007669"/>
    <property type="project" value="UniProtKB-UniRule"/>
</dbReference>
<dbReference type="HAMAP" id="MF_02128">
    <property type="entry name" value="TMP_kinase"/>
    <property type="match status" value="1"/>
</dbReference>
<feature type="binding site" evidence="2">
    <location>
        <position position="94"/>
    </location>
    <ligand>
        <name>Mg(2+)</name>
        <dbReference type="ChEBI" id="CHEBI:18420"/>
        <label>4</label>
    </ligand>
</feature>
<feature type="binding site" evidence="2">
    <location>
        <position position="66"/>
    </location>
    <ligand>
        <name>Mg(2+)</name>
        <dbReference type="ChEBI" id="CHEBI:18420"/>
        <label>1</label>
    </ligand>
</feature>
<feature type="binding site" evidence="2">
    <location>
        <position position="228"/>
    </location>
    <ligand>
        <name>ATP</name>
        <dbReference type="ChEBI" id="CHEBI:30616"/>
    </ligand>
</feature>
<protein>
    <recommendedName>
        <fullName evidence="2">Thiamine-monophosphate kinase</fullName>
        <shortName evidence="2">TMP kinase</shortName>
        <shortName evidence="2">Thiamine-phosphate kinase</shortName>
        <ecNumber evidence="2">2.7.4.16</ecNumber>
    </recommendedName>
</protein>
<dbReference type="RefSeq" id="WP_005671695.1">
    <property type="nucleotide sequence ID" value="NZ_CP146288.1"/>
</dbReference>
<comment type="similarity">
    <text evidence="2">Belongs to the thiamine-monophosphate kinase family.</text>
</comment>
<reference evidence="4 5" key="1">
    <citation type="submission" date="2010-12" db="EMBL/GenBank/DDBJ databases">
        <authorList>
            <person name="Muzny D."/>
            <person name="Qin X."/>
            <person name="Deng J."/>
            <person name="Jiang H."/>
            <person name="Liu Y."/>
            <person name="Qu J."/>
            <person name="Song X.-Z."/>
            <person name="Zhang L."/>
            <person name="Thornton R."/>
            <person name="Coyle M."/>
            <person name="Francisco L."/>
            <person name="Jackson L."/>
            <person name="Javaid M."/>
            <person name="Korchina V."/>
            <person name="Kovar C."/>
            <person name="Mata R."/>
            <person name="Mathew T."/>
            <person name="Ngo R."/>
            <person name="Nguyen L."/>
            <person name="Nguyen N."/>
            <person name="Okwuonu G."/>
            <person name="Ongeri F."/>
            <person name="Pham C."/>
            <person name="Simmons D."/>
            <person name="Wilczek-Boney K."/>
            <person name="Hale W."/>
            <person name="Jakkamsetti A."/>
            <person name="Pham P."/>
            <person name="Ruth R."/>
            <person name="San Lucas F."/>
            <person name="Warren J."/>
            <person name="Zhang J."/>
            <person name="Zhao Z."/>
            <person name="Zhou C."/>
            <person name="Zhu D."/>
            <person name="Lee S."/>
            <person name="Bess C."/>
            <person name="Blankenburg K."/>
            <person name="Forbes L."/>
            <person name="Fu Q."/>
            <person name="Gubbala S."/>
            <person name="Hirani K."/>
            <person name="Jayaseelan J.C."/>
            <person name="Lara F."/>
            <person name="Munidasa M."/>
            <person name="Palculict T."/>
            <person name="Patil S."/>
            <person name="Pu L.-L."/>
            <person name="Saada N."/>
            <person name="Tang L."/>
            <person name="Weissenberger G."/>
            <person name="Zhu Y."/>
            <person name="Hemphill L."/>
            <person name="Shang Y."/>
            <person name="Youmans B."/>
            <person name="Ayvaz T."/>
            <person name="Ross M."/>
            <person name="Santibanez J."/>
            <person name="Aqrawi P."/>
            <person name="Gross S."/>
            <person name="Joshi V."/>
            <person name="Fowler G."/>
            <person name="Nazareth L."/>
            <person name="Reid J."/>
            <person name="Worley K."/>
            <person name="Petrosino J."/>
            <person name="Highlander S."/>
            <person name="Gibbs R."/>
        </authorList>
    </citation>
    <scope>NUCLEOTIDE SEQUENCE [LARGE SCALE GENOMIC DNA]</scope>
    <source>
        <strain evidence="4 5">ATCC 51599</strain>
    </source>
</reference>
<feature type="binding site" evidence="2">
    <location>
        <position position="48"/>
    </location>
    <ligand>
        <name>Mg(2+)</name>
        <dbReference type="ChEBI" id="CHEBI:18420"/>
        <label>4</label>
    </ligand>
</feature>
<keyword evidence="2 4" id="KW-0418">Kinase</keyword>
<dbReference type="SUPFAM" id="SSF55326">
    <property type="entry name" value="PurM N-terminal domain-like"/>
    <property type="match status" value="1"/>
</dbReference>
<dbReference type="GO" id="GO:0009030">
    <property type="term" value="F:thiamine-phosphate kinase activity"/>
    <property type="evidence" value="ECO:0007669"/>
    <property type="project" value="UniProtKB-UniRule"/>
</dbReference>
<dbReference type="PANTHER" id="PTHR30270">
    <property type="entry name" value="THIAMINE-MONOPHOSPHATE KINASE"/>
    <property type="match status" value="1"/>
</dbReference>
<evidence type="ECO:0000259" key="3">
    <source>
        <dbReference type="Pfam" id="PF00586"/>
    </source>
</evidence>
<dbReference type="Gene3D" id="3.30.1330.10">
    <property type="entry name" value="PurM-like, N-terminal domain"/>
    <property type="match status" value="1"/>
</dbReference>
<feature type="binding site" evidence="2">
    <location>
        <position position="226"/>
    </location>
    <ligand>
        <name>Mg(2+)</name>
        <dbReference type="ChEBI" id="CHEBI:18420"/>
        <label>3</label>
    </ligand>
</feature>
<keyword evidence="5" id="KW-1185">Reference proteome</keyword>
<keyword evidence="2" id="KW-0547">Nucleotide-binding</keyword>
<comment type="pathway">
    <text evidence="2">Cofactor biosynthesis; thiamine diphosphate biosynthesis; thiamine diphosphate from thiamine phosphate: step 1/1.</text>
</comment>
<organism evidence="4 5">
    <name type="scientific">Lautropia mirabilis ATCC 51599</name>
    <dbReference type="NCBI Taxonomy" id="887898"/>
    <lineage>
        <taxon>Bacteria</taxon>
        <taxon>Pseudomonadati</taxon>
        <taxon>Pseudomonadota</taxon>
        <taxon>Betaproteobacteria</taxon>
        <taxon>Burkholderiales</taxon>
        <taxon>Burkholderiaceae</taxon>
        <taxon>Lautropia</taxon>
    </lineage>
</organism>
<evidence type="ECO:0000313" key="4">
    <source>
        <dbReference type="EMBL" id="EFV95843.1"/>
    </source>
</evidence>
<dbReference type="InterPro" id="IPR006283">
    <property type="entry name" value="ThiL-like"/>
</dbReference>
<feature type="binding site" evidence="2">
    <location>
        <position position="66"/>
    </location>
    <ligand>
        <name>Mg(2+)</name>
        <dbReference type="ChEBI" id="CHEBI:18420"/>
        <label>2</label>
    </ligand>
</feature>
<feature type="binding site" evidence="2">
    <location>
        <position position="65"/>
    </location>
    <ligand>
        <name>Mg(2+)</name>
        <dbReference type="ChEBI" id="CHEBI:18420"/>
        <label>1</label>
    </ligand>
</feature>
<dbReference type="SUPFAM" id="SSF56042">
    <property type="entry name" value="PurM C-terminal domain-like"/>
    <property type="match status" value="1"/>
</dbReference>
<comment type="miscellaneous">
    <text evidence="2">Reaction mechanism of ThiL seems to utilize a direct, inline transfer of the gamma-phosphate of ATP to TMP rather than a phosphorylated enzyme intermediate.</text>
</comment>
<dbReference type="HOGENOM" id="CLU_046964_3_0_4"/>
<dbReference type="InterPro" id="IPR016188">
    <property type="entry name" value="PurM-like_N"/>
</dbReference>
<dbReference type="CDD" id="cd02194">
    <property type="entry name" value="ThiL"/>
    <property type="match status" value="1"/>
</dbReference>
<feature type="binding site" evidence="2">
    <location>
        <position position="229"/>
    </location>
    <ligand>
        <name>Mg(2+)</name>
        <dbReference type="ChEBI" id="CHEBI:18420"/>
        <label>5</label>
    </ligand>
</feature>
<feature type="binding site" evidence="2">
    <location>
        <begin position="140"/>
        <end position="141"/>
    </location>
    <ligand>
        <name>ATP</name>
        <dbReference type="ChEBI" id="CHEBI:30616"/>
    </ligand>
</feature>
<sequence length="341" mass="35471">MNEFALIRQYFERQPAPLPAGHPQSLLPLPASTGPAAESLVKLGIGDDCALLDPVPPGQQLAISTDMLVAGRHFFEGTDPAAIGHKALAVNLSDLAAMGARPVGFTLALALPTADAAWLQGFADGLFRLATRAACPLIGGDTTRGPLNISITVLGQVPATHALRRDGARVGDAIWVSGPLGAAALAVARRSQGQPVPDAAARRLDWPEPRLAAGLGLAGVASAAMDISDGLAGDLGHLLTASGRRQGLSLGAELWEDRLPLDPVLRESGVAHDEALQLALHGGDDYELLFTAPTAQTDTILQCWPDARMIGRIVAESAMLLVDAKGQSRPLAARGHDHFST</sequence>
<keyword evidence="2" id="KW-0479">Metal-binding</keyword>
<feature type="binding site" evidence="2">
    <location>
        <position position="64"/>
    </location>
    <ligand>
        <name>Mg(2+)</name>
        <dbReference type="ChEBI" id="CHEBI:18420"/>
        <label>4</label>
    </ligand>
</feature>
<feature type="binding site" evidence="2">
    <location>
        <position position="73"/>
    </location>
    <ligand>
        <name>substrate</name>
    </ligand>
</feature>
<feature type="binding site" evidence="2">
    <location>
        <position position="94"/>
    </location>
    <ligand>
        <name>Mg(2+)</name>
        <dbReference type="ChEBI" id="CHEBI:18420"/>
        <label>2</label>
    </ligand>
</feature>
<feature type="domain" description="PurM-like N-terminal" evidence="3">
    <location>
        <begin position="46"/>
        <end position="157"/>
    </location>
</feature>
<comment type="function">
    <text evidence="2">Catalyzes the ATP-dependent phosphorylation of thiamine-monophosphate (TMP) to form thiamine-pyrophosphate (TPP), the active form of vitamin B1.</text>
</comment>
<dbReference type="GO" id="GO:0009228">
    <property type="term" value="P:thiamine biosynthetic process"/>
    <property type="evidence" value="ECO:0007669"/>
    <property type="project" value="UniProtKB-KW"/>
</dbReference>
<gene>
    <name evidence="2 4" type="primary">thiL</name>
    <name evidence="4" type="ORF">HMPREF0551_0026</name>
</gene>
<accession>E7RU60</accession>
<dbReference type="InterPro" id="IPR036921">
    <property type="entry name" value="PurM-like_N_sf"/>
</dbReference>
<feature type="binding site" evidence="2">
    <location>
        <position position="141"/>
    </location>
    <ligand>
        <name>Mg(2+)</name>
        <dbReference type="ChEBI" id="CHEBI:18420"/>
        <label>1</label>
    </ligand>
</feature>
<dbReference type="PANTHER" id="PTHR30270:SF0">
    <property type="entry name" value="THIAMINE-MONOPHOSPHATE KINASE"/>
    <property type="match status" value="1"/>
</dbReference>
<dbReference type="Gene3D" id="3.90.650.10">
    <property type="entry name" value="PurM-like C-terminal domain"/>
    <property type="match status" value="1"/>
</dbReference>
<feature type="binding site" evidence="2">
    <location>
        <position position="48"/>
    </location>
    <ligand>
        <name>Mg(2+)</name>
        <dbReference type="ChEBI" id="CHEBI:18420"/>
        <label>3</label>
    </ligand>
</feature>
<dbReference type="Proteomes" id="UP000011021">
    <property type="component" value="Unassembled WGS sequence"/>
</dbReference>
<feature type="binding site" evidence="2">
    <location>
        <position position="94"/>
    </location>
    <ligand>
        <name>Mg(2+)</name>
        <dbReference type="ChEBI" id="CHEBI:18420"/>
        <label>3</label>
    </ligand>
</feature>
<dbReference type="GO" id="GO:0000287">
    <property type="term" value="F:magnesium ion binding"/>
    <property type="evidence" value="ECO:0007669"/>
    <property type="project" value="UniProtKB-UniRule"/>
</dbReference>
<dbReference type="AlphaFoldDB" id="E7RU60"/>
<comment type="catalytic activity">
    <reaction evidence="2">
        <text>thiamine phosphate + ATP = thiamine diphosphate + ADP</text>
        <dbReference type="Rhea" id="RHEA:15913"/>
        <dbReference type="ChEBI" id="CHEBI:30616"/>
        <dbReference type="ChEBI" id="CHEBI:37575"/>
        <dbReference type="ChEBI" id="CHEBI:58937"/>
        <dbReference type="ChEBI" id="CHEBI:456216"/>
        <dbReference type="EC" id="2.7.4.16"/>
    </reaction>
</comment>
<keyword evidence="2 4" id="KW-0808">Transferase</keyword>
<feature type="binding site" evidence="2">
    <location>
        <position position="284"/>
    </location>
    <ligand>
        <name>substrate</name>
    </ligand>
</feature>
<keyword evidence="2" id="KW-0460">Magnesium</keyword>
<dbReference type="PIRSF" id="PIRSF005303">
    <property type="entry name" value="Thiam_monoph_kin"/>
    <property type="match status" value="1"/>
</dbReference>
<evidence type="ECO:0000256" key="1">
    <source>
        <dbReference type="ARBA" id="ARBA00022977"/>
    </source>
</evidence>
<name>E7RU60_9BURK</name>
<dbReference type="Pfam" id="PF00586">
    <property type="entry name" value="AIRS"/>
    <property type="match status" value="1"/>
</dbReference>
<proteinExistence type="inferred from homology"/>
<comment type="caution">
    <text evidence="2">Lacks conserved residue(s) required for the propagation of feature annotation.</text>
</comment>
<keyword evidence="1 2" id="KW-0784">Thiamine biosynthesis</keyword>
<feature type="binding site" evidence="2">
    <location>
        <position position="165"/>
    </location>
    <ligand>
        <name>ATP</name>
        <dbReference type="ChEBI" id="CHEBI:30616"/>
    </ligand>
</feature>
<dbReference type="EC" id="2.7.4.16" evidence="2"/>
<evidence type="ECO:0000313" key="5">
    <source>
        <dbReference type="Proteomes" id="UP000011021"/>
    </source>
</evidence>
<dbReference type="UniPathway" id="UPA00060">
    <property type="reaction ID" value="UER00142"/>
</dbReference>
<keyword evidence="2" id="KW-0067">ATP-binding</keyword>
<evidence type="ECO:0000256" key="2">
    <source>
        <dbReference type="HAMAP-Rule" id="MF_02128"/>
    </source>
</evidence>
<comment type="caution">
    <text evidence="4">The sequence shown here is derived from an EMBL/GenBank/DDBJ whole genome shotgun (WGS) entry which is preliminary data.</text>
</comment>
<dbReference type="InterPro" id="IPR036676">
    <property type="entry name" value="PurM-like_C_sf"/>
</dbReference>
<dbReference type="EMBL" id="AEQP01000001">
    <property type="protein sequence ID" value="EFV95843.1"/>
    <property type="molecule type" value="Genomic_DNA"/>
</dbReference>